<sequence length="62" mass="7296">MEILLSQEYQPNYEEIEYAGTKMLVEKTADNEYRIVRILSTDPRDYLRNDIQPGAVLSYEPI</sequence>
<evidence type="ECO:0000313" key="2">
    <source>
        <dbReference type="Proteomes" id="UP000049855"/>
    </source>
</evidence>
<gene>
    <name evidence="1" type="ORF">SpAn4DRAFT_4061</name>
</gene>
<dbReference type="Pfam" id="PF14035">
    <property type="entry name" value="YlzJ"/>
    <property type="match status" value="1"/>
</dbReference>
<accession>A0A0U1KW42</accession>
<dbReference type="EMBL" id="CTRP01000004">
    <property type="protein sequence ID" value="CQR71556.1"/>
    <property type="molecule type" value="Genomic_DNA"/>
</dbReference>
<dbReference type="Proteomes" id="UP000049855">
    <property type="component" value="Unassembled WGS sequence"/>
</dbReference>
<evidence type="ECO:0008006" key="3">
    <source>
        <dbReference type="Google" id="ProtNLM"/>
    </source>
</evidence>
<protein>
    <recommendedName>
        <fullName evidence="3">YlzJ-like protein</fullName>
    </recommendedName>
</protein>
<name>A0A0U1KW42_9FIRM</name>
<dbReference type="InterPro" id="IPR025619">
    <property type="entry name" value="YlzJ"/>
</dbReference>
<evidence type="ECO:0000313" key="1">
    <source>
        <dbReference type="EMBL" id="CQR71556.1"/>
    </source>
</evidence>
<dbReference type="AlphaFoldDB" id="A0A0U1KW42"/>
<keyword evidence="2" id="KW-1185">Reference proteome</keyword>
<reference evidence="2" key="1">
    <citation type="submission" date="2015-03" db="EMBL/GenBank/DDBJ databases">
        <authorList>
            <person name="Nijsse Bart"/>
        </authorList>
    </citation>
    <scope>NUCLEOTIDE SEQUENCE [LARGE SCALE GENOMIC DNA]</scope>
</reference>
<proteinExistence type="predicted"/>
<organism evidence="1 2">
    <name type="scientific">Sporomusa ovata</name>
    <dbReference type="NCBI Taxonomy" id="2378"/>
    <lineage>
        <taxon>Bacteria</taxon>
        <taxon>Bacillati</taxon>
        <taxon>Bacillota</taxon>
        <taxon>Negativicutes</taxon>
        <taxon>Selenomonadales</taxon>
        <taxon>Sporomusaceae</taxon>
        <taxon>Sporomusa</taxon>
    </lineage>
</organism>